<dbReference type="GO" id="GO:0007165">
    <property type="term" value="P:signal transduction"/>
    <property type="evidence" value="ECO:0007669"/>
    <property type="project" value="TreeGrafter"/>
</dbReference>
<feature type="non-terminal residue" evidence="5">
    <location>
        <position position="192"/>
    </location>
</feature>
<evidence type="ECO:0000256" key="2">
    <source>
        <dbReference type="ARBA" id="ARBA00022723"/>
    </source>
</evidence>
<evidence type="ECO:0000256" key="3">
    <source>
        <dbReference type="ARBA" id="ARBA00022801"/>
    </source>
</evidence>
<proteinExistence type="predicted"/>
<evidence type="ECO:0000313" key="5">
    <source>
        <dbReference type="EMBL" id="GAG31682.1"/>
    </source>
</evidence>
<gene>
    <name evidence="5" type="ORF">S01H1_61131</name>
</gene>
<comment type="caution">
    <text evidence="5">The sequence shown here is derived from an EMBL/GenBank/DDBJ whole genome shotgun (WGS) entry which is preliminary data.</text>
</comment>
<dbReference type="Gene3D" id="3.30.540.10">
    <property type="entry name" value="Fructose-1,6-Bisphosphatase, subunit A, domain 1"/>
    <property type="match status" value="1"/>
</dbReference>
<accession>X0X8D8</accession>
<dbReference type="GO" id="GO:0008934">
    <property type="term" value="F:inositol monophosphate 1-phosphatase activity"/>
    <property type="evidence" value="ECO:0007669"/>
    <property type="project" value="TreeGrafter"/>
</dbReference>
<organism evidence="5">
    <name type="scientific">marine sediment metagenome</name>
    <dbReference type="NCBI Taxonomy" id="412755"/>
    <lineage>
        <taxon>unclassified sequences</taxon>
        <taxon>metagenomes</taxon>
        <taxon>ecological metagenomes</taxon>
    </lineage>
</organism>
<keyword evidence="3" id="KW-0378">Hydrolase</keyword>
<dbReference type="SUPFAM" id="SSF56655">
    <property type="entry name" value="Carbohydrate phosphatase"/>
    <property type="match status" value="1"/>
</dbReference>
<dbReference type="PRINTS" id="PR00377">
    <property type="entry name" value="IMPHPHTASES"/>
</dbReference>
<reference evidence="5" key="1">
    <citation type="journal article" date="2014" name="Front. Microbiol.">
        <title>High frequency of phylogenetically diverse reductive dehalogenase-homologous genes in deep subseafloor sedimentary metagenomes.</title>
        <authorList>
            <person name="Kawai M."/>
            <person name="Futagami T."/>
            <person name="Toyoda A."/>
            <person name="Takaki Y."/>
            <person name="Nishi S."/>
            <person name="Hori S."/>
            <person name="Arai W."/>
            <person name="Tsubouchi T."/>
            <person name="Morono Y."/>
            <person name="Uchiyama I."/>
            <person name="Ito T."/>
            <person name="Fujiyama A."/>
            <person name="Inagaki F."/>
            <person name="Takami H."/>
        </authorList>
    </citation>
    <scope>NUCLEOTIDE SEQUENCE</scope>
    <source>
        <strain evidence="5">Expedition CK06-06</strain>
    </source>
</reference>
<protein>
    <recommendedName>
        <fullName evidence="6">Inositol-1-monophosphatase</fullName>
    </recommendedName>
</protein>
<dbReference type="InterPro" id="IPR020583">
    <property type="entry name" value="Inositol_monoP_metal-BS"/>
</dbReference>
<comment type="cofactor">
    <cofactor evidence="1">
        <name>Mg(2+)</name>
        <dbReference type="ChEBI" id="CHEBI:18420"/>
    </cofactor>
</comment>
<dbReference type="PANTHER" id="PTHR20854:SF4">
    <property type="entry name" value="INOSITOL-1-MONOPHOSPHATASE-RELATED"/>
    <property type="match status" value="1"/>
</dbReference>
<dbReference type="AlphaFoldDB" id="X0X8D8"/>
<sequence>MARLCAREGERIVMAAFGGAQEVRVKGRGNLVTAADLASERAIHEILAAEYPDHSILSEETAASARGKGWMWVVDPLDGTHNYARGIPFFCINIALCYGEEPLVALTYEPVRGEEFWAQKGEGAFVNGERMQASEKESVQASLVAVGLGYDDERAGRMLALLNEVWPGMQSVRIMGSAALGLAYAAKGEFRP</sequence>
<dbReference type="InterPro" id="IPR000760">
    <property type="entry name" value="Inositol_monophosphatase-like"/>
</dbReference>
<dbReference type="PANTHER" id="PTHR20854">
    <property type="entry name" value="INOSITOL MONOPHOSPHATASE"/>
    <property type="match status" value="1"/>
</dbReference>
<dbReference type="GO" id="GO:0046872">
    <property type="term" value="F:metal ion binding"/>
    <property type="evidence" value="ECO:0007669"/>
    <property type="project" value="UniProtKB-KW"/>
</dbReference>
<keyword evidence="4" id="KW-0460">Magnesium</keyword>
<keyword evidence="2" id="KW-0479">Metal-binding</keyword>
<dbReference type="EMBL" id="BARS01040072">
    <property type="protein sequence ID" value="GAG31682.1"/>
    <property type="molecule type" value="Genomic_DNA"/>
</dbReference>
<name>X0X8D8_9ZZZZ</name>
<dbReference type="GO" id="GO:0006020">
    <property type="term" value="P:inositol metabolic process"/>
    <property type="evidence" value="ECO:0007669"/>
    <property type="project" value="TreeGrafter"/>
</dbReference>
<dbReference type="Pfam" id="PF00459">
    <property type="entry name" value="Inositol_P"/>
    <property type="match status" value="1"/>
</dbReference>
<evidence type="ECO:0008006" key="6">
    <source>
        <dbReference type="Google" id="ProtNLM"/>
    </source>
</evidence>
<evidence type="ECO:0000256" key="4">
    <source>
        <dbReference type="ARBA" id="ARBA00022842"/>
    </source>
</evidence>
<dbReference type="FunFam" id="3.30.540.10:FF:000003">
    <property type="entry name" value="Inositol-1-monophosphatase"/>
    <property type="match status" value="1"/>
</dbReference>
<dbReference type="Gene3D" id="3.40.190.80">
    <property type="match status" value="1"/>
</dbReference>
<dbReference type="PROSITE" id="PS00629">
    <property type="entry name" value="IMP_1"/>
    <property type="match status" value="1"/>
</dbReference>
<evidence type="ECO:0000256" key="1">
    <source>
        <dbReference type="ARBA" id="ARBA00001946"/>
    </source>
</evidence>